<proteinExistence type="predicted"/>
<evidence type="ECO:0000313" key="2">
    <source>
        <dbReference type="Proteomes" id="UP000230233"/>
    </source>
</evidence>
<evidence type="ECO:0000313" key="1">
    <source>
        <dbReference type="EMBL" id="PIC17923.1"/>
    </source>
</evidence>
<protein>
    <submittedName>
        <fullName evidence="1">Uncharacterized protein</fullName>
    </submittedName>
</protein>
<name>A0A2G5SSN2_9PELO</name>
<dbReference type="EMBL" id="PDUG01000006">
    <property type="protein sequence ID" value="PIC17923.1"/>
    <property type="molecule type" value="Genomic_DNA"/>
</dbReference>
<accession>A0A2G5SSN2</accession>
<organism evidence="1 2">
    <name type="scientific">Caenorhabditis nigoni</name>
    <dbReference type="NCBI Taxonomy" id="1611254"/>
    <lineage>
        <taxon>Eukaryota</taxon>
        <taxon>Metazoa</taxon>
        <taxon>Ecdysozoa</taxon>
        <taxon>Nematoda</taxon>
        <taxon>Chromadorea</taxon>
        <taxon>Rhabditida</taxon>
        <taxon>Rhabditina</taxon>
        <taxon>Rhabditomorpha</taxon>
        <taxon>Rhabditoidea</taxon>
        <taxon>Rhabditidae</taxon>
        <taxon>Peloderinae</taxon>
        <taxon>Caenorhabditis</taxon>
    </lineage>
</organism>
<sequence length="68" mass="7837">MRPISIPFPLTHAYEGHDLVSMIHSKLSKNFKIYTVKRLSIANFEYVIVCSFRLKNEKLLLSPSDNAN</sequence>
<gene>
    <name evidence="1" type="primary">Cnig_chr_X.g23991</name>
    <name evidence="1" type="ORF">B9Z55_023991</name>
</gene>
<dbReference type="AlphaFoldDB" id="A0A2G5SSN2"/>
<reference evidence="2" key="1">
    <citation type="submission" date="2017-10" db="EMBL/GenBank/DDBJ databases">
        <title>Rapid genome shrinkage in a self-fertile nematode reveals novel sperm competition proteins.</title>
        <authorList>
            <person name="Yin D."/>
            <person name="Schwarz E.M."/>
            <person name="Thomas C.G."/>
            <person name="Felde R.L."/>
            <person name="Korf I.F."/>
            <person name="Cutter A.D."/>
            <person name="Schartner C.M."/>
            <person name="Ralston E.J."/>
            <person name="Meyer B.J."/>
            <person name="Haag E.S."/>
        </authorList>
    </citation>
    <scope>NUCLEOTIDE SEQUENCE [LARGE SCALE GENOMIC DNA]</scope>
    <source>
        <strain evidence="2">JU1422</strain>
    </source>
</reference>
<comment type="caution">
    <text evidence="1">The sequence shown here is derived from an EMBL/GenBank/DDBJ whole genome shotgun (WGS) entry which is preliminary data.</text>
</comment>
<keyword evidence="2" id="KW-1185">Reference proteome</keyword>
<dbReference type="Proteomes" id="UP000230233">
    <property type="component" value="Chromosome X"/>
</dbReference>